<evidence type="ECO:0000256" key="1">
    <source>
        <dbReference type="ARBA" id="ARBA00023239"/>
    </source>
</evidence>
<dbReference type="SUPFAM" id="SSF51556">
    <property type="entry name" value="Metallo-dependent hydrolases"/>
    <property type="match status" value="1"/>
</dbReference>
<evidence type="ECO:0000259" key="3">
    <source>
        <dbReference type="Pfam" id="PF04909"/>
    </source>
</evidence>
<dbReference type="RefSeq" id="WP_379508084.1">
    <property type="nucleotide sequence ID" value="NZ_JBHRTQ010000001.1"/>
</dbReference>
<dbReference type="InterPro" id="IPR006680">
    <property type="entry name" value="Amidohydro-rel"/>
</dbReference>
<dbReference type="Pfam" id="PF04909">
    <property type="entry name" value="Amidohydro_2"/>
    <property type="match status" value="1"/>
</dbReference>
<evidence type="ECO:0000313" key="5">
    <source>
        <dbReference type="Proteomes" id="UP001595604"/>
    </source>
</evidence>
<dbReference type="InterPro" id="IPR032466">
    <property type="entry name" value="Metal_Hydrolase"/>
</dbReference>
<comment type="caution">
    <text evidence="4">The sequence shown here is derived from an EMBL/GenBank/DDBJ whole genome shotgun (WGS) entry which is preliminary data.</text>
</comment>
<gene>
    <name evidence="4" type="ORF">ACFOD9_00330</name>
</gene>
<dbReference type="PANTHER" id="PTHR21240">
    <property type="entry name" value="2-AMINO-3-CARBOXYLMUCONATE-6-SEMIALDEHYDE DECARBOXYLASE"/>
    <property type="match status" value="1"/>
</dbReference>
<dbReference type="InterPro" id="IPR032465">
    <property type="entry name" value="ACMSD"/>
</dbReference>
<dbReference type="Gene3D" id="3.20.20.140">
    <property type="entry name" value="Metal-dependent hydrolases"/>
    <property type="match status" value="1"/>
</dbReference>
<sequence>MNAPVTMPGQPAGGDADGPDADLLLVDVDTHITEWADLWTARATPAFRDRVPRVELIDGKPEWVMDGHRLAAPHGFSAIRADGSKMSGNGFRDTWHEAITPGAYSVRERLAYMDREGIAAQIGYTNLLGFGGQKAMLVDPELRLVATRLLNDAMAEFQAESGNRIFPMIMMPWWDVTLCVAEAARGADMGLRGINMNSDPHVHGLPPLGDRYWDPLWEVCTDRHLPVNFHIGASDDSMTWFGTGQWPGFSNDERLAFGSTMMFVSNMRVLGNILMSRFLERWPALSIVSVESGAGWLPFMLEALEYQMAEAGLTAHEPIRDVFHRQIYGTVWFEQKTLSETVRQLGAGNVMVETDYPHPTCLYPGARAHLAAGLADLPVEDRRKVMGGTAQRIYALDIGAA</sequence>
<dbReference type="EMBL" id="JBHRTQ010000001">
    <property type="protein sequence ID" value="MFC3172687.1"/>
    <property type="molecule type" value="Genomic_DNA"/>
</dbReference>
<dbReference type="Proteomes" id="UP001595604">
    <property type="component" value="Unassembled WGS sequence"/>
</dbReference>
<dbReference type="PANTHER" id="PTHR21240:SF28">
    <property type="entry name" value="ISO-OROTATE DECARBOXYLASE (EUROFUNG)"/>
    <property type="match status" value="1"/>
</dbReference>
<reference evidence="5" key="1">
    <citation type="journal article" date="2019" name="Int. J. Syst. Evol. Microbiol.">
        <title>The Global Catalogue of Microorganisms (GCM) 10K type strain sequencing project: providing services to taxonomists for standard genome sequencing and annotation.</title>
        <authorList>
            <consortium name="The Broad Institute Genomics Platform"/>
            <consortium name="The Broad Institute Genome Sequencing Center for Infectious Disease"/>
            <person name="Wu L."/>
            <person name="Ma J."/>
        </authorList>
    </citation>
    <scope>NUCLEOTIDE SEQUENCE [LARGE SCALE GENOMIC DNA]</scope>
    <source>
        <strain evidence="5">KCTC 42984</strain>
    </source>
</reference>
<feature type="region of interest" description="Disordered" evidence="2">
    <location>
        <begin position="1"/>
        <end position="20"/>
    </location>
</feature>
<name>A0ABV7IL12_9SPHN</name>
<accession>A0ABV7IL12</accession>
<protein>
    <submittedName>
        <fullName evidence="4">Amidohydrolase family protein</fullName>
    </submittedName>
</protein>
<evidence type="ECO:0000313" key="4">
    <source>
        <dbReference type="EMBL" id="MFC3172687.1"/>
    </source>
</evidence>
<feature type="domain" description="Amidohydrolase-related" evidence="3">
    <location>
        <begin position="147"/>
        <end position="395"/>
    </location>
</feature>
<proteinExistence type="predicted"/>
<keyword evidence="1" id="KW-0456">Lyase</keyword>
<evidence type="ECO:0000256" key="2">
    <source>
        <dbReference type="SAM" id="MobiDB-lite"/>
    </source>
</evidence>
<keyword evidence="5" id="KW-1185">Reference proteome</keyword>
<organism evidence="4 5">
    <name type="scientific">Novosphingobium bradum</name>
    <dbReference type="NCBI Taxonomy" id="1737444"/>
    <lineage>
        <taxon>Bacteria</taxon>
        <taxon>Pseudomonadati</taxon>
        <taxon>Pseudomonadota</taxon>
        <taxon>Alphaproteobacteria</taxon>
        <taxon>Sphingomonadales</taxon>
        <taxon>Sphingomonadaceae</taxon>
        <taxon>Novosphingobium</taxon>
    </lineage>
</organism>